<dbReference type="AlphaFoldDB" id="A0A8D1UQW7"/>
<dbReference type="Proteomes" id="UP000694723">
    <property type="component" value="Unplaced"/>
</dbReference>
<evidence type="ECO:0000256" key="7">
    <source>
        <dbReference type="ARBA" id="ARBA00022989"/>
    </source>
</evidence>
<dbReference type="InterPro" id="IPR004878">
    <property type="entry name" value="Otopetrin"/>
</dbReference>
<comment type="subcellular location">
    <subcellularLocation>
        <location evidence="1">Cell membrane</location>
        <topology evidence="1">Multi-pass membrane protein</topology>
    </subcellularLocation>
</comment>
<proteinExistence type="inferred from homology"/>
<feature type="transmembrane region" description="Helical" evidence="12">
    <location>
        <begin position="577"/>
        <end position="598"/>
    </location>
</feature>
<evidence type="ECO:0000256" key="12">
    <source>
        <dbReference type="SAM" id="Phobius"/>
    </source>
</evidence>
<reference evidence="13" key="1">
    <citation type="submission" date="2025-08" db="UniProtKB">
        <authorList>
            <consortium name="Ensembl"/>
        </authorList>
    </citation>
    <scope>IDENTIFICATION</scope>
</reference>
<accession>A0A8D1UQW7</accession>
<evidence type="ECO:0000256" key="2">
    <source>
        <dbReference type="ARBA" id="ARBA00006513"/>
    </source>
</evidence>
<feature type="transmembrane region" description="Helical" evidence="12">
    <location>
        <begin position="172"/>
        <end position="189"/>
    </location>
</feature>
<feature type="transmembrane region" description="Helical" evidence="12">
    <location>
        <begin position="354"/>
        <end position="376"/>
    </location>
</feature>
<evidence type="ECO:0000256" key="5">
    <source>
        <dbReference type="ARBA" id="ARBA00022692"/>
    </source>
</evidence>
<dbReference type="Pfam" id="PF03189">
    <property type="entry name" value="Otopetrin"/>
    <property type="match status" value="3"/>
</dbReference>
<dbReference type="PANTHER" id="PTHR21522">
    <property type="entry name" value="PROTON CHANNEL OTOP"/>
    <property type="match status" value="1"/>
</dbReference>
<protein>
    <recommendedName>
        <fullName evidence="15">Otopetrin 1</fullName>
    </recommendedName>
</protein>
<gene>
    <name evidence="13" type="primary">OTOP1</name>
</gene>
<keyword evidence="4" id="KW-1003">Cell membrane</keyword>
<feature type="region of interest" description="Disordered" evidence="11">
    <location>
        <begin position="1"/>
        <end position="50"/>
    </location>
</feature>
<dbReference type="PANTHER" id="PTHR21522:SF19">
    <property type="entry name" value="PROTON CHANNEL OTOP1"/>
    <property type="match status" value="1"/>
</dbReference>
<keyword evidence="5 12" id="KW-0812">Transmembrane</keyword>
<feature type="transmembrane region" description="Helical" evidence="12">
    <location>
        <begin position="96"/>
        <end position="115"/>
    </location>
</feature>
<comment type="similarity">
    <text evidence="2">Belongs to the otopetrin family.</text>
</comment>
<dbReference type="GO" id="GO:0005886">
    <property type="term" value="C:plasma membrane"/>
    <property type="evidence" value="ECO:0007669"/>
    <property type="project" value="UniProtKB-SubCell"/>
</dbReference>
<organism evidence="13 14">
    <name type="scientific">Sus scrofa</name>
    <name type="common">Pig</name>
    <dbReference type="NCBI Taxonomy" id="9823"/>
    <lineage>
        <taxon>Eukaryota</taxon>
        <taxon>Metazoa</taxon>
        <taxon>Chordata</taxon>
        <taxon>Craniata</taxon>
        <taxon>Vertebrata</taxon>
        <taxon>Euteleostomi</taxon>
        <taxon>Mammalia</taxon>
        <taxon>Eutheria</taxon>
        <taxon>Laurasiatheria</taxon>
        <taxon>Artiodactyla</taxon>
        <taxon>Suina</taxon>
        <taxon>Suidae</taxon>
        <taxon>Sus</taxon>
    </lineage>
</organism>
<evidence type="ECO:0000256" key="6">
    <source>
        <dbReference type="ARBA" id="ARBA00022781"/>
    </source>
</evidence>
<evidence type="ECO:0000256" key="10">
    <source>
        <dbReference type="ARBA" id="ARBA00023303"/>
    </source>
</evidence>
<feature type="compositionally biased region" description="Pro residues" evidence="11">
    <location>
        <begin position="26"/>
        <end position="45"/>
    </location>
</feature>
<dbReference type="Ensembl" id="ENSSSCT00060030086.1">
    <property type="protein sequence ID" value="ENSSSCP00060012927.1"/>
    <property type="gene ID" value="ENSSSCG00060022162.1"/>
</dbReference>
<evidence type="ECO:0000256" key="8">
    <source>
        <dbReference type="ARBA" id="ARBA00023065"/>
    </source>
</evidence>
<keyword evidence="3" id="KW-0813">Transport</keyword>
<sequence length="613" mass="67674">MPAGPGAPALSQAARSAPAGPSGPAACPPPPPPPPQLPAPGPPESPALRRGAVRSSFPQKLAEALSSQYGLNVFVAGLLFLLAWAVHASGVGKRDLLCFLTALMLLQLLWMLWYVGRSSAHRRLIRHKDTYAGARWLRGSITLFAVITVLLGCLKIGYFVGFSACLSATEGVFPVTHAVHTLLQVYFLWGHAKDVIQSFKTLERFGVIHSVFTNLLLWANSVLNESKHQLNEHKERLTTLGFGNITTVLDDHTPPCNCSPPTLCSAISHGIYYLYPFNIEYQILASTMLYVLWKNIGRKVDSYQHQKMRLRSHGVLLGSVLGLVALATTIGVVAVYLIRIGRSKTKSESALTMFYLYAIILLMLMGAAGLVGIRIYRLDEQSLDESKNPARKLDADLLVGTASGSWLISWGSILATLCAESRPPYTWYNLPYSILVIAEKYIQNLFIIESIHREPERLSEDIRTLRVVTVCNGANATSFPLSCLKNGPVAENGAPQDSEMPYAANGNMCLRDVRGKEEEKSWEEASGPACYPRFLQGNAQRRVLRNIAAFLFLCNISLWIPPAFGCRPEYDNGLEEIVFGFEPWIIVVNLAMPFSIFYRMHAAASLFEVYCKI</sequence>
<evidence type="ECO:0008006" key="15">
    <source>
        <dbReference type="Google" id="ProtNLM"/>
    </source>
</evidence>
<feature type="transmembrane region" description="Helical" evidence="12">
    <location>
        <begin position="272"/>
        <end position="293"/>
    </location>
</feature>
<evidence type="ECO:0000313" key="13">
    <source>
        <dbReference type="Ensembl" id="ENSSSCP00060012927.1"/>
    </source>
</evidence>
<feature type="compositionally biased region" description="Low complexity" evidence="11">
    <location>
        <begin position="13"/>
        <end position="25"/>
    </location>
</feature>
<evidence type="ECO:0000256" key="3">
    <source>
        <dbReference type="ARBA" id="ARBA00022448"/>
    </source>
</evidence>
<evidence type="ECO:0000313" key="14">
    <source>
        <dbReference type="Proteomes" id="UP000694723"/>
    </source>
</evidence>
<evidence type="ECO:0000256" key="1">
    <source>
        <dbReference type="ARBA" id="ARBA00004651"/>
    </source>
</evidence>
<evidence type="ECO:0000256" key="4">
    <source>
        <dbReference type="ARBA" id="ARBA00022475"/>
    </source>
</evidence>
<keyword evidence="9 12" id="KW-0472">Membrane</keyword>
<feature type="transmembrane region" description="Helical" evidence="12">
    <location>
        <begin position="314"/>
        <end position="338"/>
    </location>
</feature>
<keyword evidence="7 12" id="KW-1133">Transmembrane helix</keyword>
<evidence type="ECO:0000256" key="11">
    <source>
        <dbReference type="SAM" id="MobiDB-lite"/>
    </source>
</evidence>
<evidence type="ECO:0000256" key="9">
    <source>
        <dbReference type="ARBA" id="ARBA00023136"/>
    </source>
</evidence>
<feature type="transmembrane region" description="Helical" evidence="12">
    <location>
        <begin position="543"/>
        <end position="565"/>
    </location>
</feature>
<keyword evidence="6" id="KW-0375">Hydrogen ion transport</keyword>
<feature type="transmembrane region" description="Helical" evidence="12">
    <location>
        <begin position="69"/>
        <end position="90"/>
    </location>
</feature>
<name>A0A8D1UQW7_PIG</name>
<feature type="transmembrane region" description="Helical" evidence="12">
    <location>
        <begin position="201"/>
        <end position="219"/>
    </location>
</feature>
<keyword evidence="10" id="KW-0407">Ion channel</keyword>
<dbReference type="GO" id="GO:0015252">
    <property type="term" value="F:proton channel activity"/>
    <property type="evidence" value="ECO:0007669"/>
    <property type="project" value="InterPro"/>
</dbReference>
<keyword evidence="8" id="KW-0406">Ion transport</keyword>
<feature type="transmembrane region" description="Helical" evidence="12">
    <location>
        <begin position="136"/>
        <end position="160"/>
    </location>
</feature>